<feature type="domain" description="Chitin-binding type-2" evidence="8">
    <location>
        <begin position="377"/>
        <end position="435"/>
    </location>
</feature>
<feature type="domain" description="Chitin-binding type-2" evidence="8">
    <location>
        <begin position="91"/>
        <end position="146"/>
    </location>
</feature>
<feature type="domain" description="Chitin-binding type-2" evidence="8">
    <location>
        <begin position="1346"/>
        <end position="1405"/>
    </location>
</feature>
<dbReference type="InterPro" id="IPR036508">
    <property type="entry name" value="Chitin-bd_dom_sf"/>
</dbReference>
<feature type="domain" description="Chitin-binding type-2" evidence="8">
    <location>
        <begin position="571"/>
        <end position="623"/>
    </location>
</feature>
<feature type="domain" description="Chitin-binding type-2" evidence="8">
    <location>
        <begin position="441"/>
        <end position="495"/>
    </location>
</feature>
<name>A0A6J2T7R4_DROLE</name>
<dbReference type="Proteomes" id="UP000504634">
    <property type="component" value="Unplaced"/>
</dbReference>
<dbReference type="InterPro" id="IPR051940">
    <property type="entry name" value="Chitin_bind-dev_reg"/>
</dbReference>
<keyword evidence="1" id="KW-0147">Chitin-binding</keyword>
<dbReference type="RefSeq" id="XP_030372034.1">
    <property type="nucleotide sequence ID" value="XM_030516174.1"/>
</dbReference>
<evidence type="ECO:0000256" key="7">
    <source>
        <dbReference type="SAM" id="SignalP"/>
    </source>
</evidence>
<feature type="domain" description="Chitin-binding type-2" evidence="8">
    <location>
        <begin position="1730"/>
        <end position="1788"/>
    </location>
</feature>
<dbReference type="PANTHER" id="PTHR23301:SF0">
    <property type="entry name" value="CHITIN-BINDING TYPE-2 DOMAIN-CONTAINING PROTEIN-RELATED"/>
    <property type="match status" value="1"/>
</dbReference>
<feature type="signal peptide" evidence="7">
    <location>
        <begin position="1"/>
        <end position="18"/>
    </location>
</feature>
<evidence type="ECO:0000256" key="4">
    <source>
        <dbReference type="ARBA" id="ARBA00023157"/>
    </source>
</evidence>
<dbReference type="PANTHER" id="PTHR23301">
    <property type="entry name" value="CHITIN BINDING PERITROPHIN-A"/>
    <property type="match status" value="1"/>
</dbReference>
<dbReference type="Gene3D" id="2.170.140.10">
    <property type="entry name" value="Chitin binding domain"/>
    <property type="match status" value="17"/>
</dbReference>
<dbReference type="PROSITE" id="PS50940">
    <property type="entry name" value="CHIT_BIND_II"/>
    <property type="match status" value="23"/>
</dbReference>
<keyword evidence="9" id="KW-1185">Reference proteome</keyword>
<dbReference type="SMART" id="SM00494">
    <property type="entry name" value="ChtBD2"/>
    <property type="match status" value="31"/>
</dbReference>
<gene>
    <name evidence="10" type="primary">LOC115622272</name>
</gene>
<sequence length="2147" mass="235977">VVTLLAVVALTAVAFVGAADPECVYRKLRSLKPYWPNPANCSSYYRCSTKNVVRALNCPKGKEFNPRNGKCALAGRGLCKLSLAAPLAEDTNPCADEVNGAFVPNSNGCVDFYICNGQLAYPQKCQSGSYFNTTSASCVPDTTSQCWQNLCIGKSDGTIIPDSKLCATYYECQSGETEQVQCASGSYFDSSLEACIIDEDNKQCWENFCIDKADGSTVADTEDCNVFYICTDQKALAQSCPDGSYFDSDTSNCEPGVCPTDNGSTTPGDSSSTPAEPCDNESTPVTEPCDGETTPSPAPCDEETTPATESCDEITTPATEPCDEATTPATEPCDEETTPATEPCDEETTSSPEPCNEETTTPAPEPCDEETTTLAPPSDCWNGVKDGDLVADPNNCRLYSICQNGILEPRDCEIGNYFDQTIGICVVDSDNICPDNGANDEDACSDNDQTKCGADCWHYKKCENNKWVDEACGSGQYFDETLGVCVIDDDQKCPENSARSHSERSKRSAADDCGCEGGIADNSIVPHPTDCDKYLVCQNKQLIPGNCGPGNLFDRGAGVCVPDSLSTCWICNTKPNGYMLPNPNQCNGYYSCSNGLSTAKTCAQGEYFNGQACVIDVNGLCINPCSCGNGKVAHPICTKYFQCTDGVPKVKKCAAGEGFNATLGQCQLKTTCKATLCHLVADDTTFPVVDDETRFYLCQNKQPLVKSCPTGYLYDATENFCQLQPSCACNQTLCKLEIDVFPTLNGDNTQFCLCSEGSAYLNPCATGYIFSAEDGVCIFTGPCDPKSCLGKQDYSVTFNYEDPDSFCLCVAEQPIPVLCPLGYTFDVNLGICVIAPQPDPRCCRNYCVNKPDYTTYSPLVSTEGFCLCLNDVPTYYDCPEDKKYDPTAGVCLDKDPESLCGICDSTACNTLLDYEPYEALNTTSAFCYCKDGTPNYVNCPEDTIFNATVGVCLEPFDPCAGPICDDAKCCSVLENQAFATTRGNDGFCMCSGKVASYYPCLEGTEFDADYEICLAPVELIAIYCDQTQCDTRASNQPFASRKVNDPTAFCACVEGIANINNCPEGLVFDSDLSICAKPQAPATVCDPTVCNQDLEDQTFEASNGTAGFCVCTQGQVLYESCPRGKEYNVKERACLQPGTIFKVSACEGQKCFYHDSFEPFPAKNTTRGFCMCVGKTGIAIYRSCDSDETFDEGLGMCISETNVCEPIRCINRLKFEPFPARNTSTGFCTCEGAKDVALYRDCSPGQVFNRKLAMCTEPELNEEESIEDSQLEEHSLEKRSVESEENICRAEEKRSVPANCSQYELCLENTWRRRSCPDQRYYNPEQQRCLEPRDDTVCSYAKVSGLPTCNNRTEGQTLSSKSGNCQQYFRCSQHKWHLRSCPKLHHYSRRMRTCILSNGTDYCELERRHPHELAANRTHSCQHTAVRPAPSSCAQFLMCLDNEWWYQQCPLGMYFSLKQNYCVPNDAKQCAEAEAVPMALKDEILGTKCKREQATRASPNSCNSYLLCNNGTWQSRSCDALHYYNATLETCTRDLNKTCVVGSNSTICISGQRRAVPTNCNGYEECKEKQWMRRNCPSQQHFDELLMQCVNSRWTNCQGNGLRRACNVGEMRPFPLAANCTQFYYCEEDVWQVGSCLKGHTYASDVSACVPHAADNKCQPVWQLSQIGSNECVDREDGEAVPHADDCTRFYLCVNQLPSHLQSCSTGSFFDPNLGYCRPNDGTCEPSLTQDVCAGAKNGTLMGYAMDCRAYYNCSGSINATQLLYCPNGQYFNTTASQCRVDRGQCQQENATQSKCFGQQHGTRIEHELYCNLYYACVRGLAIPVACPDQQMFNAMLGQCVEDEKQRCENGQLVDSENNGTDYSCGSLKDGTYVPDRKDCTRYYICSEGMALQQKCAAGSYFDAEQLLCVPDDGSCPYVSNDQPADDNFPPDPMVCEGKHGLILADGSNCNNFYICISGKLRHERCYSGYFFNATLYQCQPFNATSEGTEAPPIEEDGPTKAQPQQQCTDDPIDFADLCDEIGEGASIAEQGDCRRYISCEDEEPTSQRCRNGESYDSILGICRQNDGTCLMENGERVGVCNGKHGQLARDVDNCRGYFVCVNGQKIENECAKDEFFNKTTNMCEIDVLQECKNVVSKKTEALRQLE</sequence>
<feature type="domain" description="Chitin-binding type-2" evidence="8">
    <location>
        <begin position="1418"/>
        <end position="1472"/>
    </location>
</feature>
<dbReference type="GO" id="GO:0005576">
    <property type="term" value="C:extracellular region"/>
    <property type="evidence" value="ECO:0007669"/>
    <property type="project" value="InterPro"/>
</dbReference>
<feature type="region of interest" description="Disordered" evidence="6">
    <location>
        <begin position="257"/>
        <end position="374"/>
    </location>
</feature>
<proteinExistence type="predicted"/>
<dbReference type="GO" id="GO:0008061">
    <property type="term" value="F:chitin binding"/>
    <property type="evidence" value="ECO:0007669"/>
    <property type="project" value="UniProtKB-KW"/>
</dbReference>
<feature type="domain" description="Chitin-binding type-2" evidence="8">
    <location>
        <begin position="674"/>
        <end position="731"/>
    </location>
</feature>
<reference evidence="10" key="1">
    <citation type="submission" date="2025-08" db="UniProtKB">
        <authorList>
            <consortium name="RefSeq"/>
        </authorList>
    </citation>
    <scope>IDENTIFICATION</scope>
    <source>
        <strain evidence="10">11010-0011.00</strain>
        <tissue evidence="10">Whole body</tissue>
    </source>
</reference>
<feature type="domain" description="Chitin-binding type-2" evidence="8">
    <location>
        <begin position="1026"/>
        <end position="1087"/>
    </location>
</feature>
<feature type="domain" description="Chitin-binding type-2" evidence="8">
    <location>
        <begin position="1285"/>
        <end position="1340"/>
    </location>
</feature>
<feature type="domain" description="Chitin-binding type-2" evidence="8">
    <location>
        <begin position="148"/>
        <end position="206"/>
    </location>
</feature>
<feature type="chain" id="PRO_5026719671" evidence="7">
    <location>
        <begin position="19"/>
        <end position="2147"/>
    </location>
</feature>
<evidence type="ECO:0000259" key="8">
    <source>
        <dbReference type="PROSITE" id="PS50940"/>
    </source>
</evidence>
<dbReference type="InterPro" id="IPR002557">
    <property type="entry name" value="Chitin-bd_dom"/>
</dbReference>
<dbReference type="OrthoDB" id="6020543at2759"/>
<feature type="domain" description="Chitin-binding type-2" evidence="8">
    <location>
        <begin position="1862"/>
        <end position="1918"/>
    </location>
</feature>
<feature type="domain" description="Chitin-binding type-2" evidence="8">
    <location>
        <begin position="1545"/>
        <end position="1599"/>
    </location>
</feature>
<feature type="compositionally biased region" description="Acidic residues" evidence="6">
    <location>
        <begin position="332"/>
        <end position="348"/>
    </location>
</feature>
<feature type="compositionally biased region" description="Polar residues" evidence="6">
    <location>
        <begin position="349"/>
        <end position="362"/>
    </location>
</feature>
<feature type="domain" description="Chitin-binding type-2" evidence="8">
    <location>
        <begin position="1486"/>
        <end position="1541"/>
    </location>
</feature>
<keyword evidence="5" id="KW-0325">Glycoprotein</keyword>
<feature type="domain" description="Chitin-binding type-2" evidence="8">
    <location>
        <begin position="209"/>
        <end position="253"/>
    </location>
</feature>
<dbReference type="SUPFAM" id="SSF57625">
    <property type="entry name" value="Invertebrate chitin-binding proteins"/>
    <property type="match status" value="24"/>
</dbReference>
<keyword evidence="4" id="KW-1015">Disulfide bond</keyword>
<feature type="domain" description="Chitin-binding type-2" evidence="8">
    <location>
        <begin position="2016"/>
        <end position="2072"/>
    </location>
</feature>
<protein>
    <submittedName>
        <fullName evidence="10">Uncharacterized protein LOC115622272</fullName>
    </submittedName>
</protein>
<keyword evidence="3" id="KW-0677">Repeat</keyword>
<feature type="non-terminal residue" evidence="10">
    <location>
        <position position="1"/>
    </location>
</feature>
<evidence type="ECO:0000256" key="1">
    <source>
        <dbReference type="ARBA" id="ARBA00022669"/>
    </source>
</evidence>
<evidence type="ECO:0000256" key="5">
    <source>
        <dbReference type="ARBA" id="ARBA00023180"/>
    </source>
</evidence>
<feature type="compositionally biased region" description="Low complexity" evidence="6">
    <location>
        <begin position="260"/>
        <end position="274"/>
    </location>
</feature>
<organism evidence="9 10">
    <name type="scientific">Drosophila lebanonensis</name>
    <name type="common">Fruit fly</name>
    <name type="synonym">Scaptodrosophila lebanonensis</name>
    <dbReference type="NCBI Taxonomy" id="7225"/>
    <lineage>
        <taxon>Eukaryota</taxon>
        <taxon>Metazoa</taxon>
        <taxon>Ecdysozoa</taxon>
        <taxon>Arthropoda</taxon>
        <taxon>Hexapoda</taxon>
        <taxon>Insecta</taxon>
        <taxon>Pterygota</taxon>
        <taxon>Neoptera</taxon>
        <taxon>Endopterygota</taxon>
        <taxon>Diptera</taxon>
        <taxon>Brachycera</taxon>
        <taxon>Muscomorpha</taxon>
        <taxon>Ephydroidea</taxon>
        <taxon>Drosophilidae</taxon>
        <taxon>Scaptodrosophila</taxon>
    </lineage>
</organism>
<evidence type="ECO:0000256" key="6">
    <source>
        <dbReference type="SAM" id="MobiDB-lite"/>
    </source>
</evidence>
<feature type="domain" description="Chitin-binding type-2" evidence="8">
    <location>
        <begin position="1603"/>
        <end position="1660"/>
    </location>
</feature>
<feature type="domain" description="Chitin-binding type-2" evidence="8">
    <location>
        <begin position="2078"/>
        <end position="2134"/>
    </location>
</feature>
<feature type="domain" description="Chitin-binding type-2" evidence="8">
    <location>
        <begin position="1669"/>
        <end position="1726"/>
    </location>
</feature>
<evidence type="ECO:0000313" key="9">
    <source>
        <dbReference type="Proteomes" id="UP000504634"/>
    </source>
</evidence>
<dbReference type="Pfam" id="PF01607">
    <property type="entry name" value="CBM_14"/>
    <property type="match status" value="21"/>
</dbReference>
<feature type="domain" description="Chitin-binding type-2" evidence="8">
    <location>
        <begin position="512"/>
        <end position="570"/>
    </location>
</feature>
<dbReference type="GeneID" id="115622272"/>
<evidence type="ECO:0000313" key="10">
    <source>
        <dbReference type="RefSeq" id="XP_030372034.1"/>
    </source>
</evidence>
<evidence type="ECO:0000256" key="2">
    <source>
        <dbReference type="ARBA" id="ARBA00022729"/>
    </source>
</evidence>
<feature type="domain" description="Chitin-binding type-2" evidence="8">
    <location>
        <begin position="1793"/>
        <end position="1850"/>
    </location>
</feature>
<keyword evidence="2 7" id="KW-0732">Signal</keyword>
<evidence type="ECO:0000256" key="3">
    <source>
        <dbReference type="ARBA" id="ARBA00022737"/>
    </source>
</evidence>
<feature type="domain" description="Chitin-binding type-2" evidence="8">
    <location>
        <begin position="20"/>
        <end position="81"/>
    </location>
</feature>
<accession>A0A6J2T7R4</accession>
<feature type="domain" description="Chitin-binding type-2" evidence="8">
    <location>
        <begin position="1933"/>
        <end position="1979"/>
    </location>
</feature>